<dbReference type="AlphaFoldDB" id="A0A7G9Y5B7"/>
<evidence type="ECO:0000313" key="6">
    <source>
        <dbReference type="EMBL" id="QNO45526.1"/>
    </source>
</evidence>
<evidence type="ECO:0000313" key="4">
    <source>
        <dbReference type="EMBL" id="QNO43201.1"/>
    </source>
</evidence>
<evidence type="ECO:0000313" key="2">
    <source>
        <dbReference type="EMBL" id="QNO42314.1"/>
    </source>
</evidence>
<feature type="domain" description="Aldehyde ferredoxin oxidoreductase C-terminal" evidence="1">
    <location>
        <begin position="2"/>
        <end position="90"/>
    </location>
</feature>
<dbReference type="InterPro" id="IPR013985">
    <property type="entry name" value="Ald_Fedxn_OxRdtase_dom3"/>
</dbReference>
<dbReference type="InterPro" id="IPR001203">
    <property type="entry name" value="OxRdtase_Ald_Fedxn_C"/>
</dbReference>
<gene>
    <name evidence="5" type="ORF">FDHENAIA_00010</name>
    <name evidence="3" type="ORF">HGKCJMEE_00001</name>
    <name evidence="4" type="ORF">IMGOGGGD_00001</name>
    <name evidence="2" type="ORF">KODGCDNG_00001</name>
    <name evidence="6" type="ORF">MALFCOLD_00001</name>
</gene>
<dbReference type="EMBL" id="MT630786">
    <property type="protein sequence ID" value="QNO43023.1"/>
    <property type="molecule type" value="Genomic_DNA"/>
</dbReference>
<dbReference type="PANTHER" id="PTHR30038:SF0">
    <property type="entry name" value="TUNGSTEN-CONTAINING ALDEHYDE FERREDOXIN OXIDOREDUCTASE"/>
    <property type="match status" value="1"/>
</dbReference>
<dbReference type="EMBL" id="MT631091">
    <property type="protein sequence ID" value="QNO45296.1"/>
    <property type="molecule type" value="Genomic_DNA"/>
</dbReference>
<dbReference type="InterPro" id="IPR036021">
    <property type="entry name" value="Tungsten_al_ferr_oxy-like_C"/>
</dbReference>
<name>A0A7G9Y5B7_9EURY</name>
<dbReference type="EMBL" id="MT630730">
    <property type="protein sequence ID" value="QNO42314.1"/>
    <property type="molecule type" value="Genomic_DNA"/>
</dbReference>
<dbReference type="GO" id="GO:0009055">
    <property type="term" value="F:electron transfer activity"/>
    <property type="evidence" value="ECO:0007669"/>
    <property type="project" value="InterPro"/>
</dbReference>
<proteinExistence type="predicted"/>
<dbReference type="Gene3D" id="1.10.599.10">
    <property type="entry name" value="Aldehyde Ferredoxin Oxidoreductase Protein, subunit A, domain 3"/>
    <property type="match status" value="1"/>
</dbReference>
<accession>A0A7G9Y5B7</accession>
<reference evidence="4" key="1">
    <citation type="submission" date="2020-06" db="EMBL/GenBank/DDBJ databases">
        <title>Unique genomic features of the anaerobic methanotrophic archaea.</title>
        <authorList>
            <person name="Chadwick G.L."/>
            <person name="Skennerton C.T."/>
            <person name="Laso-Perez R."/>
            <person name="Leu A.O."/>
            <person name="Speth D.R."/>
            <person name="Yu H."/>
            <person name="Morgan-Lang C."/>
            <person name="Hatzenpichler R."/>
            <person name="Goudeau D."/>
            <person name="Malmstrom R."/>
            <person name="Brazelton W.J."/>
            <person name="Woyke T."/>
            <person name="Hallam S.J."/>
            <person name="Tyson G.W."/>
            <person name="Wegener G."/>
            <person name="Boetius A."/>
            <person name="Orphan V."/>
        </authorList>
    </citation>
    <scope>NUCLEOTIDE SEQUENCE</scope>
</reference>
<dbReference type="EMBL" id="MT630799">
    <property type="protein sequence ID" value="QNO43201.1"/>
    <property type="molecule type" value="Genomic_DNA"/>
</dbReference>
<evidence type="ECO:0000313" key="5">
    <source>
        <dbReference type="EMBL" id="QNO45296.1"/>
    </source>
</evidence>
<protein>
    <recommendedName>
        <fullName evidence="1">Aldehyde ferredoxin oxidoreductase C-terminal domain-containing protein</fullName>
    </recommendedName>
</protein>
<dbReference type="PANTHER" id="PTHR30038">
    <property type="entry name" value="ALDEHYDE FERREDOXIN OXIDOREDUCTASE"/>
    <property type="match status" value="1"/>
</dbReference>
<dbReference type="Pfam" id="PF01314">
    <property type="entry name" value="AFOR_C"/>
    <property type="match status" value="1"/>
</dbReference>
<dbReference type="InterPro" id="IPR051919">
    <property type="entry name" value="W-dependent_AOR"/>
</dbReference>
<evidence type="ECO:0000313" key="3">
    <source>
        <dbReference type="EMBL" id="QNO43023.1"/>
    </source>
</evidence>
<dbReference type="GO" id="GO:0051536">
    <property type="term" value="F:iron-sulfur cluster binding"/>
    <property type="evidence" value="ECO:0007669"/>
    <property type="project" value="InterPro"/>
</dbReference>
<dbReference type="GO" id="GO:0016625">
    <property type="term" value="F:oxidoreductase activity, acting on the aldehyde or oxo group of donors, iron-sulfur protein as acceptor"/>
    <property type="evidence" value="ECO:0007669"/>
    <property type="project" value="InterPro"/>
</dbReference>
<sequence length="131" mass="15208">MTAATGFEFSQSHLEEAADRIYITERAFNVRQGVTRKHDRMPQKVELMGTPQGEEELKEHNKMLNKYYQMHGYDPKTGIPTRKRLESLGLKYVADELEAHGPYPDWNGPPLWSPHEYLHGMKHAFVNEPEV</sequence>
<evidence type="ECO:0000259" key="1">
    <source>
        <dbReference type="Pfam" id="PF01314"/>
    </source>
</evidence>
<dbReference type="EMBL" id="MT631130">
    <property type="protein sequence ID" value="QNO45526.1"/>
    <property type="molecule type" value="Genomic_DNA"/>
</dbReference>
<organism evidence="4">
    <name type="scientific">Candidatus Methanogaster sp. ANME-2c ERB4</name>
    <dbReference type="NCBI Taxonomy" id="2759911"/>
    <lineage>
        <taxon>Archaea</taxon>
        <taxon>Methanobacteriati</taxon>
        <taxon>Methanobacteriota</taxon>
        <taxon>Stenosarchaea group</taxon>
        <taxon>Methanomicrobia</taxon>
        <taxon>Methanosarcinales</taxon>
        <taxon>ANME-2 cluster</taxon>
        <taxon>Candidatus Methanogasteraceae</taxon>
        <taxon>Candidatus Methanogaster</taxon>
    </lineage>
</organism>
<dbReference type="SUPFAM" id="SSF48310">
    <property type="entry name" value="Aldehyde ferredoxin oxidoreductase, C-terminal domains"/>
    <property type="match status" value="1"/>
</dbReference>